<dbReference type="PROSITE" id="PS01186">
    <property type="entry name" value="EGF_2"/>
    <property type="match status" value="1"/>
</dbReference>
<feature type="compositionally biased region" description="Polar residues" evidence="2">
    <location>
        <begin position="114"/>
        <end position="123"/>
    </location>
</feature>
<name>A0A2P6NQ13_9EUKA</name>
<keyword evidence="6" id="KW-1185">Reference proteome</keyword>
<dbReference type="InterPro" id="IPR002049">
    <property type="entry name" value="LE_dom"/>
</dbReference>
<reference evidence="5 6" key="1">
    <citation type="journal article" date="2018" name="Genome Biol. Evol.">
        <title>Multiple Roots of Fruiting Body Formation in Amoebozoa.</title>
        <authorList>
            <person name="Hillmann F."/>
            <person name="Forbes G."/>
            <person name="Novohradska S."/>
            <person name="Ferling I."/>
            <person name="Riege K."/>
            <person name="Groth M."/>
            <person name="Westermann M."/>
            <person name="Marz M."/>
            <person name="Spaller T."/>
            <person name="Winckler T."/>
            <person name="Schaap P."/>
            <person name="Glockner G."/>
        </authorList>
    </citation>
    <scope>NUCLEOTIDE SEQUENCE [LARGE SCALE GENOMIC DNA]</scope>
    <source>
        <strain evidence="5 6">Jena</strain>
    </source>
</reference>
<keyword evidence="1" id="KW-0245">EGF-like domain</keyword>
<feature type="domain" description="EGF-like" evidence="4">
    <location>
        <begin position="28"/>
        <end position="59"/>
    </location>
</feature>
<dbReference type="PROSITE" id="PS50026">
    <property type="entry name" value="EGF_3"/>
    <property type="match status" value="1"/>
</dbReference>
<keyword evidence="3" id="KW-0472">Membrane</keyword>
<dbReference type="EMBL" id="MDYQ01000036">
    <property type="protein sequence ID" value="PRP86047.1"/>
    <property type="molecule type" value="Genomic_DNA"/>
</dbReference>
<feature type="transmembrane region" description="Helical" evidence="3">
    <location>
        <begin position="391"/>
        <end position="410"/>
    </location>
</feature>
<feature type="compositionally biased region" description="Low complexity" evidence="2">
    <location>
        <begin position="65"/>
        <end position="113"/>
    </location>
</feature>
<feature type="transmembrane region" description="Helical" evidence="3">
    <location>
        <begin position="422"/>
        <end position="440"/>
    </location>
</feature>
<dbReference type="AlphaFoldDB" id="A0A2P6NQ13"/>
<dbReference type="OrthoDB" id="301971at2759"/>
<comment type="caution">
    <text evidence="5">The sequence shown here is derived from an EMBL/GenBank/DDBJ whole genome shotgun (WGS) entry which is preliminary data.</text>
</comment>
<feature type="transmembrane region" description="Helical" evidence="3">
    <location>
        <begin position="197"/>
        <end position="218"/>
    </location>
</feature>
<feature type="compositionally biased region" description="Low complexity" evidence="2">
    <location>
        <begin position="124"/>
        <end position="137"/>
    </location>
</feature>
<protein>
    <recommendedName>
        <fullName evidence="4">EGF-like domain-containing protein</fullName>
    </recommendedName>
</protein>
<dbReference type="PROSITE" id="PS00022">
    <property type="entry name" value="EGF_1"/>
    <property type="match status" value="1"/>
</dbReference>
<gene>
    <name evidence="5" type="ORF">PROFUN_05818</name>
</gene>
<keyword evidence="1" id="KW-1015">Disulfide bond</keyword>
<organism evidence="5 6">
    <name type="scientific">Planoprotostelium fungivorum</name>
    <dbReference type="NCBI Taxonomy" id="1890364"/>
    <lineage>
        <taxon>Eukaryota</taxon>
        <taxon>Amoebozoa</taxon>
        <taxon>Evosea</taxon>
        <taxon>Variosea</taxon>
        <taxon>Cavosteliida</taxon>
        <taxon>Cavosteliaceae</taxon>
        <taxon>Planoprotostelium</taxon>
    </lineage>
</organism>
<accession>A0A2P6NQ13</accession>
<dbReference type="CDD" id="cd00055">
    <property type="entry name" value="EGF_Lam"/>
    <property type="match status" value="1"/>
</dbReference>
<dbReference type="Proteomes" id="UP000241769">
    <property type="component" value="Unassembled WGS sequence"/>
</dbReference>
<dbReference type="InParanoid" id="A0A2P6NQ13"/>
<keyword evidence="3" id="KW-1133">Transmembrane helix</keyword>
<proteinExistence type="predicted"/>
<sequence length="512" mass="57053">MSCTLPDTMTDGIYDITVSDVSGRVKLMVGDCGCGPHGTCDYAEGECDCQDGYYGGKCEIPPFPISTTTTTTSSKTTISQIPSTLTSQPETKSSSTTSQSITSSTTRHSLTSTANTTGTYVPMTSSHTTTTSLNTTSTSTSALLDDSAEWKDKRVKASIVIGLYVLFLALVTAFFYFRNISYVRLAYRTERLTLLNLKNILTVVNLPIEFLQLSFFGLALREGVSVTYMRRQLFSGELVMVEFFIVFACTLSWSLLVLPVMIKFKGRSLMSILMKIPAINVVLIIPFGTFLVLPSIRMLLRMSECKHVTDEVGLYVRGTMMECWTQDQIVLCVMGLIGLGIYFPLAVYILPKIQTSDGTAEILRNTRFLFIQKMLYVSIVVIQTLCSEELYNIICAIVVSFLLFLVSFDGSCNVRWINRTQTVMYIAAFWTACMSLWAQVRNKDDRFPPPLIGLFSGYLFILISFVLSWIPKISSFHDRQQANLLSALMGAEEDERRPLLCPSSAENNLISD</sequence>
<evidence type="ECO:0000313" key="5">
    <source>
        <dbReference type="EMBL" id="PRP86047.1"/>
    </source>
</evidence>
<evidence type="ECO:0000256" key="1">
    <source>
        <dbReference type="PROSITE-ProRule" id="PRU00076"/>
    </source>
</evidence>
<evidence type="ECO:0000313" key="6">
    <source>
        <dbReference type="Proteomes" id="UP000241769"/>
    </source>
</evidence>
<feature type="transmembrane region" description="Helical" evidence="3">
    <location>
        <begin position="272"/>
        <end position="293"/>
    </location>
</feature>
<feature type="transmembrane region" description="Helical" evidence="3">
    <location>
        <begin position="238"/>
        <end position="260"/>
    </location>
</feature>
<keyword evidence="3" id="KW-0812">Transmembrane</keyword>
<feature type="transmembrane region" description="Helical" evidence="3">
    <location>
        <begin position="157"/>
        <end position="177"/>
    </location>
</feature>
<feature type="transmembrane region" description="Helical" evidence="3">
    <location>
        <begin position="328"/>
        <end position="348"/>
    </location>
</feature>
<evidence type="ECO:0000256" key="3">
    <source>
        <dbReference type="SAM" id="Phobius"/>
    </source>
</evidence>
<feature type="region of interest" description="Disordered" evidence="2">
    <location>
        <begin position="65"/>
        <end position="137"/>
    </location>
</feature>
<dbReference type="InterPro" id="IPR000742">
    <property type="entry name" value="EGF"/>
</dbReference>
<evidence type="ECO:0000256" key="2">
    <source>
        <dbReference type="SAM" id="MobiDB-lite"/>
    </source>
</evidence>
<feature type="disulfide bond" evidence="1">
    <location>
        <begin position="49"/>
        <end position="58"/>
    </location>
</feature>
<evidence type="ECO:0000259" key="4">
    <source>
        <dbReference type="PROSITE" id="PS50026"/>
    </source>
</evidence>
<feature type="transmembrane region" description="Helical" evidence="3">
    <location>
        <begin position="452"/>
        <end position="470"/>
    </location>
</feature>
<comment type="caution">
    <text evidence="1">Lacks conserved residue(s) required for the propagation of feature annotation.</text>
</comment>